<feature type="transmembrane region" description="Helical" evidence="7">
    <location>
        <begin position="141"/>
        <end position="162"/>
    </location>
</feature>
<dbReference type="InterPro" id="IPR020846">
    <property type="entry name" value="MFS_dom"/>
</dbReference>
<keyword evidence="6 7" id="KW-0472">Membrane</keyword>
<dbReference type="PROSITE" id="PS50850">
    <property type="entry name" value="MFS"/>
    <property type="match status" value="1"/>
</dbReference>
<comment type="subcellular location">
    <subcellularLocation>
        <location evidence="1">Cell membrane</location>
        <topology evidence="1">Multi-pass membrane protein</topology>
    </subcellularLocation>
</comment>
<gene>
    <name evidence="9" type="ORF">BSQ49_05680</name>
</gene>
<evidence type="ECO:0000256" key="2">
    <source>
        <dbReference type="ARBA" id="ARBA00022448"/>
    </source>
</evidence>
<evidence type="ECO:0000256" key="4">
    <source>
        <dbReference type="ARBA" id="ARBA00022692"/>
    </source>
</evidence>
<evidence type="ECO:0000313" key="10">
    <source>
        <dbReference type="Proteomes" id="UP000314960"/>
    </source>
</evidence>
<evidence type="ECO:0000256" key="6">
    <source>
        <dbReference type="ARBA" id="ARBA00023136"/>
    </source>
</evidence>
<dbReference type="PANTHER" id="PTHR23517:SF3">
    <property type="entry name" value="INTEGRAL MEMBRANE TRANSPORT PROTEIN"/>
    <property type="match status" value="1"/>
</dbReference>
<name>A0A3Q8CSS8_9LACO</name>
<organism evidence="9 10">
    <name type="scientific">Liquorilactobacillus hordei</name>
    <dbReference type="NCBI Taxonomy" id="468911"/>
    <lineage>
        <taxon>Bacteria</taxon>
        <taxon>Bacillati</taxon>
        <taxon>Bacillota</taxon>
        <taxon>Bacilli</taxon>
        <taxon>Lactobacillales</taxon>
        <taxon>Lactobacillaceae</taxon>
        <taxon>Liquorilactobacillus</taxon>
    </lineage>
</organism>
<evidence type="ECO:0000259" key="8">
    <source>
        <dbReference type="PROSITE" id="PS50850"/>
    </source>
</evidence>
<dbReference type="Proteomes" id="UP000314960">
    <property type="component" value="Chromosome"/>
</dbReference>
<protein>
    <recommendedName>
        <fullName evidence="8">Major facilitator superfamily (MFS) profile domain-containing protein</fullName>
    </recommendedName>
</protein>
<feature type="transmembrane region" description="Helical" evidence="7">
    <location>
        <begin position="324"/>
        <end position="346"/>
    </location>
</feature>
<keyword evidence="5 7" id="KW-1133">Transmembrane helix</keyword>
<keyword evidence="3" id="KW-1003">Cell membrane</keyword>
<feature type="transmembrane region" description="Helical" evidence="7">
    <location>
        <begin position="20"/>
        <end position="38"/>
    </location>
</feature>
<dbReference type="GO" id="GO:0022857">
    <property type="term" value="F:transmembrane transporter activity"/>
    <property type="evidence" value="ECO:0007669"/>
    <property type="project" value="InterPro"/>
</dbReference>
<feature type="transmembrane region" description="Helical" evidence="7">
    <location>
        <begin position="352"/>
        <end position="372"/>
    </location>
</feature>
<dbReference type="EMBL" id="CP018176">
    <property type="protein sequence ID" value="AUJ29727.1"/>
    <property type="molecule type" value="Genomic_DNA"/>
</dbReference>
<dbReference type="Gene3D" id="1.20.1250.20">
    <property type="entry name" value="MFS general substrate transporter like domains"/>
    <property type="match status" value="1"/>
</dbReference>
<dbReference type="InterPro" id="IPR036259">
    <property type="entry name" value="MFS_trans_sf"/>
</dbReference>
<proteinExistence type="predicted"/>
<dbReference type="InterPro" id="IPR011701">
    <property type="entry name" value="MFS"/>
</dbReference>
<reference evidence="9 10" key="1">
    <citation type="submission" date="2016-11" db="EMBL/GenBank/DDBJ databases">
        <title>Interaction between Lactobacillus species and yeast in water kefir.</title>
        <authorList>
            <person name="Behr J."/>
            <person name="Xu D."/>
            <person name="Vogel R.F."/>
        </authorList>
    </citation>
    <scope>NUCLEOTIDE SEQUENCE [LARGE SCALE GENOMIC DNA]</scope>
    <source>
        <strain evidence="9 10">TMW 1.1822</strain>
    </source>
</reference>
<dbReference type="InterPro" id="IPR050171">
    <property type="entry name" value="MFS_Transporters"/>
</dbReference>
<evidence type="ECO:0000256" key="5">
    <source>
        <dbReference type="ARBA" id="ARBA00022989"/>
    </source>
</evidence>
<sequence length="379" mass="42596">MVYPFMALYFTAAWNMKVAGILTLVSSLISVVVSFFGGPLIDRYGHKRNILIAQGIQVFSMTVVAIINFSWWTSVAITALMLMLQNVGTGLLNPATESLLFNNTTKKNRKFVYSFDYWSTNISMGIGLMIGGSLYTEHKEFLFITLAVGEIIVWLIMFWGLATDIPITSKRKKNSFFIEEYRVVLQNTDFIKYCLAQLFVIFLEFQMMNYIAVRLTREFRWQLSGMTINGVSMVSDLRVLNTILVIVLAWTINHFLSRYQTKNIFFLGMFMYILGYLVLLVSNAPTLLIFAIIIVSLGELFIVPTEQTLLGILQDPVYSGTYMAIHGLVLKGAKILGSLGLILGSIVSTTEIAIIFGATALLGCYIFAKLLAKYPEALH</sequence>
<evidence type="ECO:0000256" key="3">
    <source>
        <dbReference type="ARBA" id="ARBA00022475"/>
    </source>
</evidence>
<feature type="transmembrane region" description="Helical" evidence="7">
    <location>
        <begin position="115"/>
        <end position="135"/>
    </location>
</feature>
<feature type="transmembrane region" description="Helical" evidence="7">
    <location>
        <begin position="287"/>
        <end position="303"/>
    </location>
</feature>
<dbReference type="Pfam" id="PF07690">
    <property type="entry name" value="MFS_1"/>
    <property type="match status" value="1"/>
</dbReference>
<dbReference type="AlphaFoldDB" id="A0A3Q8CSS8"/>
<evidence type="ECO:0000256" key="1">
    <source>
        <dbReference type="ARBA" id="ARBA00004651"/>
    </source>
</evidence>
<keyword evidence="4 7" id="KW-0812">Transmembrane</keyword>
<dbReference type="KEGG" id="lhw:BSQ49_05680"/>
<keyword evidence="2" id="KW-0813">Transport</keyword>
<dbReference type="SUPFAM" id="SSF103473">
    <property type="entry name" value="MFS general substrate transporter"/>
    <property type="match status" value="1"/>
</dbReference>
<dbReference type="GO" id="GO:0005886">
    <property type="term" value="C:plasma membrane"/>
    <property type="evidence" value="ECO:0007669"/>
    <property type="project" value="UniProtKB-SubCell"/>
</dbReference>
<feature type="transmembrane region" description="Helical" evidence="7">
    <location>
        <begin position="50"/>
        <end position="69"/>
    </location>
</feature>
<dbReference type="PANTHER" id="PTHR23517">
    <property type="entry name" value="RESISTANCE PROTEIN MDTM, PUTATIVE-RELATED-RELATED"/>
    <property type="match status" value="1"/>
</dbReference>
<feature type="domain" description="Major facilitator superfamily (MFS) profile" evidence="8">
    <location>
        <begin position="1"/>
        <end position="375"/>
    </location>
</feature>
<evidence type="ECO:0000256" key="7">
    <source>
        <dbReference type="SAM" id="Phobius"/>
    </source>
</evidence>
<evidence type="ECO:0000313" key="9">
    <source>
        <dbReference type="EMBL" id="AUJ29727.1"/>
    </source>
</evidence>
<feature type="transmembrane region" description="Helical" evidence="7">
    <location>
        <begin position="264"/>
        <end position="281"/>
    </location>
</feature>
<feature type="transmembrane region" description="Helical" evidence="7">
    <location>
        <begin position="233"/>
        <end position="252"/>
    </location>
</feature>
<accession>A0A3Q8CSS8</accession>